<proteinExistence type="predicted"/>
<dbReference type="Pfam" id="PF07883">
    <property type="entry name" value="Cupin_2"/>
    <property type="match status" value="1"/>
</dbReference>
<evidence type="ECO:0000313" key="3">
    <source>
        <dbReference type="EMBL" id="MFD1177992.1"/>
    </source>
</evidence>
<dbReference type="InterPro" id="IPR013096">
    <property type="entry name" value="Cupin_2"/>
</dbReference>
<keyword evidence="1" id="KW-0479">Metal-binding</keyword>
<dbReference type="RefSeq" id="WP_379320439.1">
    <property type="nucleotide sequence ID" value="NZ_JBHTLM010000013.1"/>
</dbReference>
<dbReference type="InterPro" id="IPR014710">
    <property type="entry name" value="RmlC-like_jellyroll"/>
</dbReference>
<protein>
    <submittedName>
        <fullName evidence="3">Cupin domain-containing protein</fullName>
    </submittedName>
</protein>
<evidence type="ECO:0000313" key="4">
    <source>
        <dbReference type="Proteomes" id="UP001597262"/>
    </source>
</evidence>
<sequence length="160" mass="18347">MATIFNDNNVNYALKKSPIPEFAWHTSERLAEIAGSKHLVFDLRSLDPGKYSFPYHFHRNAEELFVVLSGKALLRTPEGITELGEGDIAFFEMGPTGAHQLFNNTDQPFKYLDIRTNQGIDVVEYPDSGKINILPEQEVYQTEDRVDYYKGEDQVSDKWK</sequence>
<evidence type="ECO:0000256" key="1">
    <source>
        <dbReference type="ARBA" id="ARBA00022723"/>
    </source>
</evidence>
<accession>A0ABW3S0E8</accession>
<dbReference type="InterPro" id="IPR011051">
    <property type="entry name" value="RmlC_Cupin_sf"/>
</dbReference>
<comment type="caution">
    <text evidence="3">The sequence shown here is derived from an EMBL/GenBank/DDBJ whole genome shotgun (WGS) entry which is preliminary data.</text>
</comment>
<name>A0ABW3S0E8_9BACL</name>
<dbReference type="EMBL" id="JBHTLM010000013">
    <property type="protein sequence ID" value="MFD1177992.1"/>
    <property type="molecule type" value="Genomic_DNA"/>
</dbReference>
<dbReference type="PANTHER" id="PTHR35848">
    <property type="entry name" value="OXALATE-BINDING PROTEIN"/>
    <property type="match status" value="1"/>
</dbReference>
<organism evidence="3 4">
    <name type="scientific">Paenibacillus puldeungensis</name>
    <dbReference type="NCBI Taxonomy" id="696536"/>
    <lineage>
        <taxon>Bacteria</taxon>
        <taxon>Bacillati</taxon>
        <taxon>Bacillota</taxon>
        <taxon>Bacilli</taxon>
        <taxon>Bacillales</taxon>
        <taxon>Paenibacillaceae</taxon>
        <taxon>Paenibacillus</taxon>
    </lineage>
</organism>
<dbReference type="InterPro" id="IPR051610">
    <property type="entry name" value="GPI/OXD"/>
</dbReference>
<dbReference type="Proteomes" id="UP001597262">
    <property type="component" value="Unassembled WGS sequence"/>
</dbReference>
<feature type="domain" description="Cupin type-2" evidence="2">
    <location>
        <begin position="45"/>
        <end position="114"/>
    </location>
</feature>
<dbReference type="SUPFAM" id="SSF51182">
    <property type="entry name" value="RmlC-like cupins"/>
    <property type="match status" value="1"/>
</dbReference>
<keyword evidence="4" id="KW-1185">Reference proteome</keyword>
<reference evidence="4" key="1">
    <citation type="journal article" date="2019" name="Int. J. Syst. Evol. Microbiol.">
        <title>The Global Catalogue of Microorganisms (GCM) 10K type strain sequencing project: providing services to taxonomists for standard genome sequencing and annotation.</title>
        <authorList>
            <consortium name="The Broad Institute Genomics Platform"/>
            <consortium name="The Broad Institute Genome Sequencing Center for Infectious Disease"/>
            <person name="Wu L."/>
            <person name="Ma J."/>
        </authorList>
    </citation>
    <scope>NUCLEOTIDE SEQUENCE [LARGE SCALE GENOMIC DNA]</scope>
    <source>
        <strain evidence="4">CCUG 59189</strain>
    </source>
</reference>
<evidence type="ECO:0000259" key="2">
    <source>
        <dbReference type="Pfam" id="PF07883"/>
    </source>
</evidence>
<gene>
    <name evidence="3" type="ORF">ACFQ3W_17015</name>
</gene>
<dbReference type="Gene3D" id="2.60.120.10">
    <property type="entry name" value="Jelly Rolls"/>
    <property type="match status" value="1"/>
</dbReference>